<protein>
    <submittedName>
        <fullName evidence="1">Uncharacterized protein</fullName>
    </submittedName>
</protein>
<evidence type="ECO:0000313" key="1">
    <source>
        <dbReference type="EMBL" id="VEP12647.1"/>
    </source>
</evidence>
<dbReference type="Proteomes" id="UP000320055">
    <property type="component" value="Unassembled WGS sequence"/>
</dbReference>
<name>A0A563VMQ5_9CYAN</name>
<keyword evidence="2" id="KW-1185">Reference proteome</keyword>
<dbReference type="AlphaFoldDB" id="A0A563VMQ5"/>
<reference evidence="1 2" key="1">
    <citation type="submission" date="2019-01" db="EMBL/GenBank/DDBJ databases">
        <authorList>
            <person name="Brito A."/>
        </authorList>
    </citation>
    <scope>NUCLEOTIDE SEQUENCE [LARGE SCALE GENOMIC DNA]</scope>
    <source>
        <strain evidence="1">1</strain>
    </source>
</reference>
<dbReference type="EMBL" id="CAACVJ010000067">
    <property type="protein sequence ID" value="VEP12647.1"/>
    <property type="molecule type" value="Genomic_DNA"/>
</dbReference>
<gene>
    <name evidence="1" type="ORF">H1P_1590001</name>
</gene>
<accession>A0A563VMQ5</accession>
<proteinExistence type="predicted"/>
<organism evidence="1 2">
    <name type="scientific">Hyella patelloides LEGE 07179</name>
    <dbReference type="NCBI Taxonomy" id="945734"/>
    <lineage>
        <taxon>Bacteria</taxon>
        <taxon>Bacillati</taxon>
        <taxon>Cyanobacteriota</taxon>
        <taxon>Cyanophyceae</taxon>
        <taxon>Pleurocapsales</taxon>
        <taxon>Hyellaceae</taxon>
        <taxon>Hyella</taxon>
    </lineage>
</organism>
<dbReference type="Gene3D" id="3.30.310.110">
    <property type="entry name" value="XisI-like"/>
    <property type="match status" value="1"/>
</dbReference>
<evidence type="ECO:0000313" key="2">
    <source>
        <dbReference type="Proteomes" id="UP000320055"/>
    </source>
</evidence>
<dbReference type="SUPFAM" id="SSF143847">
    <property type="entry name" value="XisI-like"/>
    <property type="match status" value="1"/>
</dbReference>
<dbReference type="InterPro" id="IPR035943">
    <property type="entry name" value="XisI-like_sf"/>
</dbReference>
<sequence length="297" mass="35818">MQKYSYLESKLIISEDRNNYLILLYGKNGDRYFHDFMVHVKLQNGRINLLKDSIYLEYKLFKAGLDQFKYDYYRHPCNTFQCEFAIDLAKVYELHKSCFISDTNPKQPTIKLDATVEELKELSTVESKYTRKAVASHPNISLELLLELLNEFPTEIFNNPSFDIFRKREKDFLRTIFNAFPDSYYSFDQLDFVLPDFFLEWMFEQQEKLFWYFVRCSHKIPPKYLERLMDDDDCTTFAYLICRWNIPFYNNVVGNYHIPNEIIEKIWERHRYFEKVCQKKNKFNHCIGECEGIISSA</sequence>